<evidence type="ECO:0000313" key="2">
    <source>
        <dbReference type="Proteomes" id="UP000027120"/>
    </source>
</evidence>
<gene>
    <name evidence="1" type="ORF">CISIN_1g035238mg</name>
</gene>
<dbReference type="Proteomes" id="UP000027120">
    <property type="component" value="Unassembled WGS sequence"/>
</dbReference>
<dbReference type="AlphaFoldDB" id="A0A067D2Y4"/>
<protein>
    <submittedName>
        <fullName evidence="1">Uncharacterized protein</fullName>
    </submittedName>
</protein>
<dbReference type="EMBL" id="KK797093">
    <property type="protein sequence ID" value="KDO35855.1"/>
    <property type="molecule type" value="Genomic_DNA"/>
</dbReference>
<proteinExistence type="predicted"/>
<evidence type="ECO:0000313" key="1">
    <source>
        <dbReference type="EMBL" id="KDO35855.1"/>
    </source>
</evidence>
<name>A0A067D2Y4_CITSI</name>
<reference evidence="1 2" key="1">
    <citation type="submission" date="2014-04" db="EMBL/GenBank/DDBJ databases">
        <authorList>
            <consortium name="International Citrus Genome Consortium"/>
            <person name="Gmitter F."/>
            <person name="Chen C."/>
            <person name="Farmerie W."/>
            <person name="Harkins T."/>
            <person name="Desany B."/>
            <person name="Mohiuddin M."/>
            <person name="Kodira C."/>
            <person name="Borodovsky M."/>
            <person name="Lomsadze A."/>
            <person name="Burns P."/>
            <person name="Jenkins J."/>
            <person name="Prochnik S."/>
            <person name="Shu S."/>
            <person name="Chapman J."/>
            <person name="Pitluck S."/>
            <person name="Schmutz J."/>
            <person name="Rokhsar D."/>
        </authorList>
    </citation>
    <scope>NUCLEOTIDE SEQUENCE</scope>
</reference>
<accession>A0A067D2Y4</accession>
<keyword evidence="2" id="KW-1185">Reference proteome</keyword>
<organism evidence="1 2">
    <name type="scientific">Citrus sinensis</name>
    <name type="common">Sweet orange</name>
    <name type="synonym">Citrus aurantium var. sinensis</name>
    <dbReference type="NCBI Taxonomy" id="2711"/>
    <lineage>
        <taxon>Eukaryota</taxon>
        <taxon>Viridiplantae</taxon>
        <taxon>Streptophyta</taxon>
        <taxon>Embryophyta</taxon>
        <taxon>Tracheophyta</taxon>
        <taxon>Spermatophyta</taxon>
        <taxon>Magnoliopsida</taxon>
        <taxon>eudicotyledons</taxon>
        <taxon>Gunneridae</taxon>
        <taxon>Pentapetalae</taxon>
        <taxon>rosids</taxon>
        <taxon>malvids</taxon>
        <taxon>Sapindales</taxon>
        <taxon>Rutaceae</taxon>
        <taxon>Aurantioideae</taxon>
        <taxon>Citrus</taxon>
    </lineage>
</organism>
<sequence>MIRVMLFALGQTRKQQRNDAVSISFFSLIQVKRRRFEKLLQSKLVSLSSSQLSQPLPLRFSLVFFFFNS</sequence>